<feature type="compositionally biased region" description="Low complexity" evidence="12">
    <location>
        <begin position="16"/>
        <end position="31"/>
    </location>
</feature>
<dbReference type="InterPro" id="IPR041703">
    <property type="entry name" value="Rho_factor_ATP-bd"/>
</dbReference>
<gene>
    <name evidence="9 14" type="primary">rho</name>
    <name evidence="14" type="ORF">AB5J58_33370</name>
</gene>
<accession>A0AB39MHP4</accession>
<feature type="region of interest" description="Disordered" evidence="12">
    <location>
        <begin position="1"/>
        <end position="38"/>
    </location>
</feature>
<feature type="compositionally biased region" description="Basic and acidic residues" evidence="12">
    <location>
        <begin position="191"/>
        <end position="227"/>
    </location>
</feature>
<evidence type="ECO:0000256" key="1">
    <source>
        <dbReference type="ARBA" id="ARBA00022472"/>
    </source>
</evidence>
<comment type="subunit">
    <text evidence="9">Homohexamer. The homohexamer assembles into an open ring structure.</text>
</comment>
<feature type="binding site" evidence="9">
    <location>
        <begin position="431"/>
        <end position="436"/>
    </location>
    <ligand>
        <name>ATP</name>
        <dbReference type="ChEBI" id="CHEBI:30616"/>
    </ligand>
</feature>
<dbReference type="CDD" id="cd01128">
    <property type="entry name" value="rho_factor_C"/>
    <property type="match status" value="1"/>
</dbReference>
<feature type="compositionally biased region" description="Gly residues" evidence="12">
    <location>
        <begin position="229"/>
        <end position="238"/>
    </location>
</feature>
<evidence type="ECO:0000256" key="10">
    <source>
        <dbReference type="NCBIfam" id="TIGR00767"/>
    </source>
</evidence>
<keyword evidence="3 9" id="KW-0378">Hydrolase</keyword>
<feature type="binding site" evidence="9">
    <location>
        <begin position="443"/>
        <end position="448"/>
    </location>
    <ligand>
        <name>ATP</name>
        <dbReference type="ChEBI" id="CHEBI:30616"/>
    </ligand>
</feature>
<dbReference type="InterPro" id="IPR011113">
    <property type="entry name" value="Rho_RNA-bd"/>
</dbReference>
<dbReference type="HAMAP" id="MF_01884">
    <property type="entry name" value="Rho"/>
    <property type="match status" value="1"/>
</dbReference>
<dbReference type="Pfam" id="PF00006">
    <property type="entry name" value="ATP-synt_ab"/>
    <property type="match status" value="1"/>
</dbReference>
<evidence type="ECO:0000256" key="5">
    <source>
        <dbReference type="ARBA" id="ARBA00022840"/>
    </source>
</evidence>
<feature type="compositionally biased region" description="Basic residues" evidence="12">
    <location>
        <begin position="280"/>
        <end position="293"/>
    </location>
</feature>
<dbReference type="GO" id="GO:0003723">
    <property type="term" value="F:RNA binding"/>
    <property type="evidence" value="ECO:0007669"/>
    <property type="project" value="UniProtKB-UniRule"/>
</dbReference>
<dbReference type="RefSeq" id="WP_369190231.1">
    <property type="nucleotide sequence ID" value="NZ_CP163431.1"/>
</dbReference>
<dbReference type="GO" id="GO:0005524">
    <property type="term" value="F:ATP binding"/>
    <property type="evidence" value="ECO:0007669"/>
    <property type="project" value="UniProtKB-UniRule"/>
</dbReference>
<dbReference type="Gene3D" id="3.40.50.300">
    <property type="entry name" value="P-loop containing nucleotide triphosphate hydrolases"/>
    <property type="match status" value="1"/>
</dbReference>
<dbReference type="NCBIfam" id="TIGR00767">
    <property type="entry name" value="rho"/>
    <property type="match status" value="1"/>
</dbReference>
<dbReference type="CDD" id="cd04459">
    <property type="entry name" value="Rho_CSD"/>
    <property type="match status" value="1"/>
</dbReference>
<comment type="similarity">
    <text evidence="9 11">Belongs to the Rho family.</text>
</comment>
<keyword evidence="6 9" id="KW-0694">RNA-binding</keyword>
<dbReference type="Pfam" id="PF07497">
    <property type="entry name" value="Rho_RNA_bind"/>
    <property type="match status" value="1"/>
</dbReference>
<evidence type="ECO:0000259" key="13">
    <source>
        <dbReference type="PROSITE" id="PS51856"/>
    </source>
</evidence>
<dbReference type="FunFam" id="3.40.50.300:FF:000072">
    <property type="entry name" value="Transcription termination factor Rho"/>
    <property type="match status" value="1"/>
</dbReference>
<dbReference type="SMART" id="SM00959">
    <property type="entry name" value="Rho_N"/>
    <property type="match status" value="1"/>
</dbReference>
<sequence length="687" mass="74573">MSDTTDLMGARVEETAAAPATDASAPATGAGSRRRRGTGLDGMVLAELQQVASGLGIRGTARMRKSQLIEVIKDAQAGGGAPAKAETATETKPKRRATSKTRTGDETVAPAEQKAEKVATEKAVAQQQIDIPGQPAGGPSRPSDAESGGDDAPVERRRRRATAEAGSPETVTAEARNESRAETPAAAQGEARGDAGDDGRQGRRDRRDRDRGGRQDRDRGDRRKDNEQQGGGQQQGGGRQDRQDRQQQGQQQSGGRQDRQDRQQRDNGPQDDDDFEGGRRGRRGRYRDRRGRRGRDEFGGAAGEPQVADDDVLIPVAGILDILDNYAFIRTSGYLPGPNDVYVSLAQVRKNGLRKGDHVTGAVRQPKEGERREKFNALVRLDSVNGMAPEHGRGRPEFNKLTPLYPQDRLRLETDPGVLTTRIIDLVAPIGKGQRGLIVAPPKTGKTMIMQAIANAITHNNPECHLMVVLVDERPEEVTDMQRSVKGEVISSTFDRPAEDHTTVAELAIERAKRLVELGHDVVVLLDSITRLGRAYNLAAPASGRILSGGVDSTALYPPKRFFGAARNIEDGGSLTILATALVDTGSRMDEVIFEEFKGTGNAELKLDRKLADKRIFPAVDVDASGTRKEEILLGSDELAVTWKLRRVLHALDQQQAIELLLDKMKQTKSNAEFLLQIQKTTPGNGD</sequence>
<protein>
    <recommendedName>
        <fullName evidence="9 10">Transcription termination factor Rho</fullName>
        <ecNumber evidence="9 10">3.6.4.-</ecNumber>
    </recommendedName>
    <alternativeName>
        <fullName evidence="9">ATP-dependent helicase Rho</fullName>
    </alternativeName>
</protein>
<keyword evidence="5 9" id="KW-0067">ATP-binding</keyword>
<evidence type="ECO:0000256" key="7">
    <source>
        <dbReference type="ARBA" id="ARBA00023015"/>
    </source>
</evidence>
<evidence type="ECO:0000256" key="3">
    <source>
        <dbReference type="ARBA" id="ARBA00022801"/>
    </source>
</evidence>
<keyword evidence="8 9" id="KW-0804">Transcription</keyword>
<evidence type="ECO:0000256" key="8">
    <source>
        <dbReference type="ARBA" id="ARBA00023163"/>
    </source>
</evidence>
<evidence type="ECO:0000256" key="6">
    <source>
        <dbReference type="ARBA" id="ARBA00022884"/>
    </source>
</evidence>
<reference evidence="14" key="1">
    <citation type="submission" date="2024-07" db="EMBL/GenBank/DDBJ databases">
        <authorList>
            <person name="Yu S.T."/>
        </authorList>
    </citation>
    <scope>NUCLEOTIDE SEQUENCE</scope>
    <source>
        <strain evidence="14">R08</strain>
    </source>
</reference>
<organism evidence="14">
    <name type="scientific">Streptomyces sp. R08</name>
    <dbReference type="NCBI Taxonomy" id="3238624"/>
    <lineage>
        <taxon>Bacteria</taxon>
        <taxon>Bacillati</taxon>
        <taxon>Actinomycetota</taxon>
        <taxon>Actinomycetes</taxon>
        <taxon>Kitasatosporales</taxon>
        <taxon>Streptomycetaceae</taxon>
        <taxon>Streptomyces</taxon>
    </lineage>
</organism>
<comment type="caution">
    <text evidence="9">Lacks conserved residue(s) required for the propagation of feature annotation.</text>
</comment>
<evidence type="ECO:0000256" key="2">
    <source>
        <dbReference type="ARBA" id="ARBA00022741"/>
    </source>
</evidence>
<dbReference type="PANTHER" id="PTHR46425">
    <property type="entry name" value="TRANSCRIPTION TERMINATION FACTOR RHO"/>
    <property type="match status" value="1"/>
</dbReference>
<keyword evidence="7 9" id="KW-0805">Transcription regulation</keyword>
<dbReference type="GO" id="GO:0006353">
    <property type="term" value="P:DNA-templated transcription termination"/>
    <property type="evidence" value="ECO:0007669"/>
    <property type="project" value="UniProtKB-UniRule"/>
</dbReference>
<evidence type="ECO:0000256" key="12">
    <source>
        <dbReference type="SAM" id="MobiDB-lite"/>
    </source>
</evidence>
<dbReference type="InterPro" id="IPR011112">
    <property type="entry name" value="Rho-like_N"/>
</dbReference>
<dbReference type="GO" id="GO:0008186">
    <property type="term" value="F:ATP-dependent activity, acting on RNA"/>
    <property type="evidence" value="ECO:0007669"/>
    <property type="project" value="UniProtKB-UniRule"/>
</dbReference>
<dbReference type="GO" id="GO:0004386">
    <property type="term" value="F:helicase activity"/>
    <property type="evidence" value="ECO:0007669"/>
    <property type="project" value="UniProtKB-UniRule"/>
</dbReference>
<feature type="binding site" evidence="9">
    <location>
        <position position="474"/>
    </location>
    <ligand>
        <name>ATP</name>
        <dbReference type="ChEBI" id="CHEBI:30616"/>
    </ligand>
</feature>
<name>A0AB39MHP4_9ACTN</name>
<dbReference type="InterPro" id="IPR004665">
    <property type="entry name" value="Term_rho"/>
</dbReference>
<keyword evidence="2 9" id="KW-0547">Nucleotide-binding</keyword>
<dbReference type="NCBIfam" id="NF006886">
    <property type="entry name" value="PRK09376.1"/>
    <property type="match status" value="1"/>
</dbReference>
<dbReference type="SMART" id="SM00357">
    <property type="entry name" value="CSP"/>
    <property type="match status" value="1"/>
</dbReference>
<dbReference type="InterPro" id="IPR012340">
    <property type="entry name" value="NA-bd_OB-fold"/>
</dbReference>
<keyword evidence="1 9" id="KW-0806">Transcription termination</keyword>
<dbReference type="InterPro" id="IPR000194">
    <property type="entry name" value="ATPase_F1/V1/A1_a/bsu_nucl-bd"/>
</dbReference>
<dbReference type="SUPFAM" id="SSF50249">
    <property type="entry name" value="Nucleic acid-binding proteins"/>
    <property type="match status" value="1"/>
</dbReference>
<dbReference type="PANTHER" id="PTHR46425:SF1">
    <property type="entry name" value="TRANSCRIPTION TERMINATION FACTOR RHO"/>
    <property type="match status" value="1"/>
</dbReference>
<dbReference type="EC" id="3.6.4.-" evidence="9 10"/>
<feature type="compositionally biased region" description="Basic and acidic residues" evidence="12">
    <location>
        <begin position="256"/>
        <end position="265"/>
    </location>
</feature>
<dbReference type="Gene3D" id="2.40.50.140">
    <property type="entry name" value="Nucleic acid-binding proteins"/>
    <property type="match status" value="1"/>
</dbReference>
<feature type="compositionally biased region" description="Low complexity" evidence="12">
    <location>
        <begin position="246"/>
        <end position="255"/>
    </location>
</feature>
<dbReference type="SMART" id="SM00382">
    <property type="entry name" value="AAA"/>
    <property type="match status" value="1"/>
</dbReference>
<dbReference type="Pfam" id="PF07498">
    <property type="entry name" value="Rho_N"/>
    <property type="match status" value="1"/>
</dbReference>
<dbReference type="InterPro" id="IPR011129">
    <property type="entry name" value="CSD"/>
</dbReference>
<dbReference type="InterPro" id="IPR027417">
    <property type="entry name" value="P-loop_NTPase"/>
</dbReference>
<evidence type="ECO:0000256" key="4">
    <source>
        <dbReference type="ARBA" id="ARBA00022806"/>
    </source>
</evidence>
<dbReference type="InterPro" id="IPR003593">
    <property type="entry name" value="AAA+_ATPase"/>
</dbReference>
<feature type="domain" description="Rho RNA-BD" evidence="13">
    <location>
        <begin position="313"/>
        <end position="388"/>
    </location>
</feature>
<comment type="function">
    <text evidence="9">Facilitates transcription termination by a mechanism that involves Rho binding to the nascent RNA, activation of Rho's RNA-dependent ATPase activity, and release of the mRNA from the DNA template.</text>
</comment>
<evidence type="ECO:0000256" key="11">
    <source>
        <dbReference type="PROSITE-ProRule" id="PRU01203"/>
    </source>
</evidence>
<dbReference type="GO" id="GO:0016787">
    <property type="term" value="F:hydrolase activity"/>
    <property type="evidence" value="ECO:0007669"/>
    <property type="project" value="UniProtKB-KW"/>
</dbReference>
<keyword evidence="4 9" id="KW-0347">Helicase</keyword>
<evidence type="ECO:0000256" key="9">
    <source>
        <dbReference type="HAMAP-Rule" id="MF_01884"/>
    </source>
</evidence>
<dbReference type="SUPFAM" id="SSF52540">
    <property type="entry name" value="P-loop containing nucleoside triphosphate hydrolases"/>
    <property type="match status" value="1"/>
</dbReference>
<dbReference type="PROSITE" id="PS51856">
    <property type="entry name" value="RHO_RNA_BD"/>
    <property type="match status" value="1"/>
</dbReference>
<proteinExistence type="inferred from homology"/>
<feature type="region of interest" description="Disordered" evidence="12">
    <location>
        <begin position="73"/>
        <end position="305"/>
    </location>
</feature>
<dbReference type="AlphaFoldDB" id="A0AB39MHP4"/>
<dbReference type="EMBL" id="CP163431">
    <property type="protein sequence ID" value="XDQ04736.1"/>
    <property type="molecule type" value="Genomic_DNA"/>
</dbReference>
<evidence type="ECO:0000313" key="14">
    <source>
        <dbReference type="EMBL" id="XDQ04736.1"/>
    </source>
</evidence>